<evidence type="ECO:0000313" key="3">
    <source>
        <dbReference type="Proteomes" id="UP000290682"/>
    </source>
</evidence>
<dbReference type="Gene3D" id="2.30.110.10">
    <property type="entry name" value="Electron Transport, Fmn-binding Protein, Chain A"/>
    <property type="match status" value="1"/>
</dbReference>
<dbReference type="Pfam" id="PF13883">
    <property type="entry name" value="CREG_beta-barrel"/>
    <property type="match status" value="1"/>
</dbReference>
<gene>
    <name evidence="2" type="ORF">EBB06_06095</name>
</gene>
<protein>
    <submittedName>
        <fullName evidence="2">Pyridoxamine 5'-phosphate oxidase</fullName>
    </submittedName>
</protein>
<dbReference type="Proteomes" id="UP000290682">
    <property type="component" value="Unassembled WGS sequence"/>
</dbReference>
<evidence type="ECO:0000259" key="1">
    <source>
        <dbReference type="Pfam" id="PF13883"/>
    </source>
</evidence>
<dbReference type="PANTHER" id="PTHR13343:SF17">
    <property type="entry name" value="CELLULAR REPRESSOR OF E1A-STIMULATED GENES, ISOFORM A"/>
    <property type="match status" value="1"/>
</dbReference>
<comment type="caution">
    <text evidence="2">The sequence shown here is derived from an EMBL/GenBank/DDBJ whole genome shotgun (WGS) entry which is preliminary data.</text>
</comment>
<keyword evidence="3" id="KW-1185">Reference proteome</keyword>
<accession>A0ABY0FEL5</accession>
<name>A0ABY0FEL5_9NEIS</name>
<reference evidence="2 3" key="1">
    <citation type="submission" date="2018-10" db="EMBL/GenBank/DDBJ databases">
        <title>Draft genome of Fastidiocella sp. strain 375T, a bacterium isolated from a karstic cave dripping water.</title>
        <authorList>
            <person name="Coelho C."/>
            <person name="Verissimo A."/>
            <person name="Tiago I."/>
        </authorList>
    </citation>
    <scope>NUCLEOTIDE SEQUENCE [LARGE SCALE GENOMIC DNA]</scope>
    <source>
        <strain evidence="2 3">CAVE-375</strain>
    </source>
</reference>
<sequence>MQSGRCSPTLLLANPCGTKDEYKAETRQTNNTLICQYFKQKSWQKRFVPDSPPPDSKSQMLMRLAFFISGYHHRVDASMTSPEPHPMKIPLASALDLLHTATYGTLATHSVQLPGYPFATALPFAPDEQHCPLFLISALAEHTHNLHADPRASLLLVEPGQPDILAGARLTLVGDVQPFAPTEAQLARYLRYQPDAEQYLALGDFTFFRLQPKRLRLIAGFGRMGWIEADEMRRALALAPDEEAVELAALPSLPPAARWLGLDVYGADLEQDGLRLRLSFAIPADSADARHRAVADALAAR</sequence>
<proteinExistence type="predicted"/>
<dbReference type="PANTHER" id="PTHR13343">
    <property type="entry name" value="CREG1 PROTEIN"/>
    <property type="match status" value="1"/>
</dbReference>
<dbReference type="InterPro" id="IPR012349">
    <property type="entry name" value="Split_barrel_FMN-bd"/>
</dbReference>
<dbReference type="EMBL" id="REGR01000003">
    <property type="protein sequence ID" value="RXZ44662.1"/>
    <property type="molecule type" value="Genomic_DNA"/>
</dbReference>
<organism evidence="2 3">
    <name type="scientific">Crenobacter cavernae</name>
    <dbReference type="NCBI Taxonomy" id="2290923"/>
    <lineage>
        <taxon>Bacteria</taxon>
        <taxon>Pseudomonadati</taxon>
        <taxon>Pseudomonadota</taxon>
        <taxon>Betaproteobacteria</taxon>
        <taxon>Neisseriales</taxon>
        <taxon>Neisseriaceae</taxon>
        <taxon>Crenobacter</taxon>
    </lineage>
</organism>
<evidence type="ECO:0000313" key="2">
    <source>
        <dbReference type="EMBL" id="RXZ44662.1"/>
    </source>
</evidence>
<feature type="domain" description="CREG-like beta-barrel" evidence="1">
    <location>
        <begin position="94"/>
        <end position="231"/>
    </location>
</feature>
<dbReference type="SUPFAM" id="SSF50475">
    <property type="entry name" value="FMN-binding split barrel"/>
    <property type="match status" value="1"/>
</dbReference>
<dbReference type="InterPro" id="IPR055343">
    <property type="entry name" value="CREG_beta-barrel"/>
</dbReference>